<dbReference type="AlphaFoldDB" id="A0A1T4NJJ1"/>
<reference evidence="2" key="1">
    <citation type="submission" date="2017-02" db="EMBL/GenBank/DDBJ databases">
        <authorList>
            <person name="Varghese N."/>
            <person name="Submissions S."/>
        </authorList>
    </citation>
    <scope>NUCLEOTIDE SEQUENCE [LARGE SCALE GENOMIC DNA]</scope>
    <source>
        <strain evidence="2">ATCC BAA-34</strain>
    </source>
</reference>
<proteinExistence type="predicted"/>
<dbReference type="PROSITE" id="PS51257">
    <property type="entry name" value="PROKAR_LIPOPROTEIN"/>
    <property type="match status" value="1"/>
</dbReference>
<keyword evidence="2" id="KW-1185">Reference proteome</keyword>
<gene>
    <name evidence="1" type="ORF">SAMN02745119_01660</name>
</gene>
<dbReference type="Proteomes" id="UP000190102">
    <property type="component" value="Unassembled WGS sequence"/>
</dbReference>
<evidence type="ECO:0008006" key="3">
    <source>
        <dbReference type="Google" id="ProtNLM"/>
    </source>
</evidence>
<evidence type="ECO:0000313" key="2">
    <source>
        <dbReference type="Proteomes" id="UP000190102"/>
    </source>
</evidence>
<sequence>MKTVSSLLFLILLAGCSGIKPYQPPNHREEGPQQGLFTGEKGAFEIGILPENNRPTGQKEKTQ</sequence>
<dbReference type="RefSeq" id="WP_078789957.1">
    <property type="nucleotide sequence ID" value="NZ_FUWR01000007.1"/>
</dbReference>
<accession>A0A1T4NJJ1</accession>
<name>A0A1T4NJJ1_9BACT</name>
<organism evidence="1 2">
    <name type="scientific">Trichlorobacter thiogenes</name>
    <dbReference type="NCBI Taxonomy" id="115783"/>
    <lineage>
        <taxon>Bacteria</taxon>
        <taxon>Pseudomonadati</taxon>
        <taxon>Thermodesulfobacteriota</taxon>
        <taxon>Desulfuromonadia</taxon>
        <taxon>Geobacterales</taxon>
        <taxon>Geobacteraceae</taxon>
        <taxon>Trichlorobacter</taxon>
    </lineage>
</organism>
<evidence type="ECO:0000313" key="1">
    <source>
        <dbReference type="EMBL" id="SJZ79422.1"/>
    </source>
</evidence>
<dbReference type="OrthoDB" id="9854306at2"/>
<dbReference type="EMBL" id="FUWR01000007">
    <property type="protein sequence ID" value="SJZ79422.1"/>
    <property type="molecule type" value="Genomic_DNA"/>
</dbReference>
<protein>
    <recommendedName>
        <fullName evidence="3">Lipoprotein</fullName>
    </recommendedName>
</protein>
<dbReference type="STRING" id="115783.SAMN02745119_01660"/>